<reference evidence="3 4" key="1">
    <citation type="journal article" date="2017" name="Front. Microbiol.">
        <title>Strong Genomic and Phenotypic Heterogeneity in the Aeromonas sobria Species Complex.</title>
        <authorList>
            <person name="Gauthier J."/>
            <person name="Vincent A.T."/>
            <person name="Charette S.J."/>
            <person name="Derome N."/>
        </authorList>
    </citation>
    <scope>NUCLEOTIDE SEQUENCE [LARGE SCALE GENOMIC DNA]</scope>
    <source>
        <strain evidence="3 4">JF2635</strain>
    </source>
</reference>
<evidence type="ECO:0000313" key="4">
    <source>
        <dbReference type="Proteomes" id="UP000233526"/>
    </source>
</evidence>
<accession>A0A2N3J935</accession>
<evidence type="ECO:0008006" key="5">
    <source>
        <dbReference type="Google" id="ProtNLM"/>
    </source>
</evidence>
<protein>
    <recommendedName>
        <fullName evidence="5">Secreted protein</fullName>
    </recommendedName>
</protein>
<dbReference type="EMBL" id="LJZX01000001">
    <property type="protein sequence ID" value="PKQ83044.1"/>
    <property type="molecule type" value="Genomic_DNA"/>
</dbReference>
<organism evidence="3 4">
    <name type="scientific">Aeromonas sobria</name>
    <dbReference type="NCBI Taxonomy" id="646"/>
    <lineage>
        <taxon>Bacteria</taxon>
        <taxon>Pseudomonadati</taxon>
        <taxon>Pseudomonadota</taxon>
        <taxon>Gammaproteobacteria</taxon>
        <taxon>Aeromonadales</taxon>
        <taxon>Aeromonadaceae</taxon>
        <taxon>Aeromonas</taxon>
    </lineage>
</organism>
<evidence type="ECO:0000256" key="2">
    <source>
        <dbReference type="SAM" id="SignalP"/>
    </source>
</evidence>
<dbReference type="AlphaFoldDB" id="A0A2N3J935"/>
<feature type="compositionally biased region" description="Polar residues" evidence="1">
    <location>
        <begin position="94"/>
        <end position="103"/>
    </location>
</feature>
<evidence type="ECO:0000256" key="1">
    <source>
        <dbReference type="SAM" id="MobiDB-lite"/>
    </source>
</evidence>
<evidence type="ECO:0000313" key="3">
    <source>
        <dbReference type="EMBL" id="PKQ83044.1"/>
    </source>
</evidence>
<dbReference type="Proteomes" id="UP000233526">
    <property type="component" value="Unassembled WGS sequence"/>
</dbReference>
<gene>
    <name evidence="3" type="ORF">AOX56_00545</name>
</gene>
<feature type="signal peptide" evidence="2">
    <location>
        <begin position="1"/>
        <end position="32"/>
    </location>
</feature>
<name>A0A2N3J935_AERSO</name>
<proteinExistence type="predicted"/>
<dbReference type="RefSeq" id="WP_101315240.1">
    <property type="nucleotide sequence ID" value="NZ_CAWNSS010000001.1"/>
</dbReference>
<keyword evidence="2" id="KW-0732">Signal</keyword>
<feature type="chain" id="PRO_5014897771" description="Secreted protein" evidence="2">
    <location>
        <begin position="33"/>
        <end position="111"/>
    </location>
</feature>
<feature type="region of interest" description="Disordered" evidence="1">
    <location>
        <begin position="86"/>
        <end position="111"/>
    </location>
</feature>
<sequence>MSNSSSNKTTGKLTLSIAMTSLIALTPGLALAATPSDAPVKAAPSEQHGGKCAAGKCGTEKRFEKQALDSDPQGRLVRARDGKCGVAEQGIDGDTSSANNGSKMTEGVCGQ</sequence>
<comment type="caution">
    <text evidence="3">The sequence shown here is derived from an EMBL/GenBank/DDBJ whole genome shotgun (WGS) entry which is preliminary data.</text>
</comment>